<feature type="compositionally biased region" description="Basic and acidic residues" evidence="1">
    <location>
        <begin position="101"/>
        <end position="110"/>
    </location>
</feature>
<evidence type="ECO:0000256" key="1">
    <source>
        <dbReference type="SAM" id="MobiDB-lite"/>
    </source>
</evidence>
<sequence>MVPTHNVFTGVSFTQQLYSVFRESEMSRVPVGKVLLRNVIRHTDAHNKIQEESEMWKMREMEKQTPVIQQKWQPTKLAPDFGRFASFCSATMCKMRSDSFHEETHSERRGAPAGHTSEQDRREAKHWTKKLYDFEAGDPNRWRLCVYLYIISHSGFRELYPEEFHTHSDSSNSDEKNDRKKKKTLQRSKASQQHTGKRKRSKKSNKKKQKRQSSKKRKRKKGEDSNSPSDQTNSDESDGEKRRARRKRKRTKKKKSSEGKEESSEDSDSDTSSSSESEPRDERKKRKRKRRRGESEQGSDGRKSKLKNWKLTTEEDEHS</sequence>
<reference evidence="2 3" key="1">
    <citation type="submission" date="2021-05" db="EMBL/GenBank/DDBJ databases">
        <authorList>
            <person name="Zahm M."/>
            <person name="Klopp C."/>
            <person name="Cabau C."/>
            <person name="Kuhl H."/>
            <person name="Suciu R."/>
            <person name="Ciorpac M."/>
            <person name="Holostenco D."/>
            <person name="Gessner J."/>
            <person name="Wuertz S."/>
            <person name="Hohne C."/>
            <person name="Stock M."/>
            <person name="Gislard M."/>
            <person name="Lluch J."/>
            <person name="Milhes M."/>
            <person name="Lampietro C."/>
            <person name="Lopez Roques C."/>
            <person name="Donnadieu C."/>
            <person name="Du K."/>
            <person name="Schartl M."/>
            <person name="Guiguen Y."/>
        </authorList>
    </citation>
    <scope>NUCLEOTIDE SEQUENCE [LARGE SCALE GENOMIC DNA]</scope>
    <source>
        <strain evidence="2">Hh-F2</strain>
        <tissue evidence="2">Blood</tissue>
    </source>
</reference>
<organism evidence="2 3">
    <name type="scientific">Huso huso</name>
    <name type="common">Beluga</name>
    <name type="synonym">Acipenser huso</name>
    <dbReference type="NCBI Taxonomy" id="61971"/>
    <lineage>
        <taxon>Eukaryota</taxon>
        <taxon>Metazoa</taxon>
        <taxon>Chordata</taxon>
        <taxon>Craniata</taxon>
        <taxon>Vertebrata</taxon>
        <taxon>Euteleostomi</taxon>
        <taxon>Actinopterygii</taxon>
        <taxon>Chondrostei</taxon>
        <taxon>Acipenseriformes</taxon>
        <taxon>Acipenseridae</taxon>
        <taxon>Huso</taxon>
    </lineage>
</organism>
<keyword evidence="3" id="KW-1185">Reference proteome</keyword>
<feature type="region of interest" description="Disordered" evidence="1">
    <location>
        <begin position="165"/>
        <end position="319"/>
    </location>
</feature>
<feature type="compositionally biased region" description="Basic residues" evidence="1">
    <location>
        <begin position="283"/>
        <end position="292"/>
    </location>
</feature>
<proteinExistence type="predicted"/>
<feature type="compositionally biased region" description="Basic residues" evidence="1">
    <location>
        <begin position="195"/>
        <end position="220"/>
    </location>
</feature>
<dbReference type="Proteomes" id="UP001369086">
    <property type="component" value="Unassembled WGS sequence"/>
</dbReference>
<feature type="compositionally biased region" description="Basic and acidic residues" evidence="1">
    <location>
        <begin position="293"/>
        <end position="303"/>
    </location>
</feature>
<feature type="compositionally biased region" description="Basic and acidic residues" evidence="1">
    <location>
        <begin position="165"/>
        <end position="178"/>
    </location>
</feature>
<protein>
    <submittedName>
        <fullName evidence="2">Uncharacterized protein</fullName>
    </submittedName>
</protein>
<feature type="region of interest" description="Disordered" evidence="1">
    <location>
        <begin position="101"/>
        <end position="123"/>
    </location>
</feature>
<dbReference type="PANTHER" id="PTHR46940">
    <property type="entry name" value="NKAP DOMAIN-CONTAINING 1"/>
    <property type="match status" value="1"/>
</dbReference>
<gene>
    <name evidence="2" type="ORF">HHUSO_G34183</name>
</gene>
<feature type="compositionally biased region" description="Basic residues" evidence="1">
    <location>
        <begin position="242"/>
        <end position="255"/>
    </location>
</feature>
<dbReference type="InterPro" id="IPR043407">
    <property type="entry name" value="Nkap_D1"/>
</dbReference>
<name>A0ABR0Y5F1_HUSHU</name>
<dbReference type="EMBL" id="JAHFZB010000046">
    <property type="protein sequence ID" value="KAK6467876.1"/>
    <property type="molecule type" value="Genomic_DNA"/>
</dbReference>
<evidence type="ECO:0000313" key="2">
    <source>
        <dbReference type="EMBL" id="KAK6467876.1"/>
    </source>
</evidence>
<accession>A0ABR0Y5F1</accession>
<evidence type="ECO:0000313" key="3">
    <source>
        <dbReference type="Proteomes" id="UP001369086"/>
    </source>
</evidence>
<dbReference type="PANTHER" id="PTHR46940:SF1">
    <property type="entry name" value="NKAP DOMAIN CONTAINING 1"/>
    <property type="match status" value="1"/>
</dbReference>
<comment type="caution">
    <text evidence="2">The sequence shown here is derived from an EMBL/GenBank/DDBJ whole genome shotgun (WGS) entry which is preliminary data.</text>
</comment>